<evidence type="ECO:0000256" key="1">
    <source>
        <dbReference type="SAM" id="Phobius"/>
    </source>
</evidence>
<dbReference type="Proteomes" id="UP001197974">
    <property type="component" value="Chromosome"/>
</dbReference>
<feature type="transmembrane region" description="Helical" evidence="1">
    <location>
        <begin position="7"/>
        <end position="24"/>
    </location>
</feature>
<feature type="transmembrane region" description="Helical" evidence="1">
    <location>
        <begin position="30"/>
        <end position="49"/>
    </location>
</feature>
<dbReference type="RefSeq" id="WP_226542318.1">
    <property type="nucleotide sequence ID" value="NZ_CP129013.1"/>
</dbReference>
<keyword evidence="1" id="KW-0472">Membrane</keyword>
<proteinExistence type="predicted"/>
<reference evidence="2 3" key="1">
    <citation type="submission" date="2023-06" db="EMBL/GenBank/DDBJ databases">
        <title>Five Gram-positive bacteria isolated from mangrove sediments in Shenzhen, Guangdong, China.</title>
        <authorList>
            <person name="Yu S."/>
            <person name="Zheng W."/>
            <person name="Huang Y."/>
        </authorList>
    </citation>
    <scope>NUCLEOTIDE SEQUENCE [LARGE SCALE GENOMIC DNA]</scope>
    <source>
        <strain evidence="2 3">SaN35-3</strain>
    </source>
</reference>
<protein>
    <recommendedName>
        <fullName evidence="4">PH domain-containing protein</fullName>
    </recommendedName>
</protein>
<keyword evidence="1" id="KW-0812">Transmembrane</keyword>
<accession>A0ABY9JTE2</accession>
<dbReference type="EMBL" id="CP129013">
    <property type="protein sequence ID" value="WLR42654.1"/>
    <property type="molecule type" value="Genomic_DNA"/>
</dbReference>
<sequence length="136" mass="16311">MSKQKKGMMFYTGFLLFLISFIIWEDTLESILPVYFIFLPTLFMSRQLLNLFAIKKTGVLYGNRFIPWRKFSSFEFRMIDKNHKFYGYSKEVNEGYELLLHKRGMSVRCFVTSEEMKEKLTKVLNQQIEVEEYSHG</sequence>
<keyword evidence="1" id="KW-1133">Transmembrane helix</keyword>
<organism evidence="2 3">
    <name type="scientific">Bacillus carboniphilus</name>
    <dbReference type="NCBI Taxonomy" id="86663"/>
    <lineage>
        <taxon>Bacteria</taxon>
        <taxon>Bacillati</taxon>
        <taxon>Bacillota</taxon>
        <taxon>Bacilli</taxon>
        <taxon>Bacillales</taxon>
        <taxon>Bacillaceae</taxon>
        <taxon>Bacillus</taxon>
    </lineage>
</organism>
<evidence type="ECO:0000313" key="2">
    <source>
        <dbReference type="EMBL" id="WLR42654.1"/>
    </source>
</evidence>
<name>A0ABY9JTE2_9BACI</name>
<keyword evidence="3" id="KW-1185">Reference proteome</keyword>
<gene>
    <name evidence="2" type="ORF">LC087_18565</name>
</gene>
<evidence type="ECO:0000313" key="3">
    <source>
        <dbReference type="Proteomes" id="UP001197974"/>
    </source>
</evidence>
<evidence type="ECO:0008006" key="4">
    <source>
        <dbReference type="Google" id="ProtNLM"/>
    </source>
</evidence>